<reference evidence="1 2" key="1">
    <citation type="submission" date="2024-05" db="EMBL/GenBank/DDBJ databases">
        <title>A draft genome resource for the thread blight pathogen Marasmius tenuissimus strain MS-2.</title>
        <authorList>
            <person name="Yulfo-Soto G.E."/>
            <person name="Baruah I.K."/>
            <person name="Amoako-Attah I."/>
            <person name="Bukari Y."/>
            <person name="Meinhardt L.W."/>
            <person name="Bailey B.A."/>
            <person name="Cohen S.P."/>
        </authorList>
    </citation>
    <scope>NUCLEOTIDE SEQUENCE [LARGE SCALE GENOMIC DNA]</scope>
    <source>
        <strain evidence="1 2">MS-2</strain>
    </source>
</reference>
<comment type="caution">
    <text evidence="1">The sequence shown here is derived from an EMBL/GenBank/DDBJ whole genome shotgun (WGS) entry which is preliminary data.</text>
</comment>
<name>A0ABR2ZEM6_9AGAR</name>
<evidence type="ECO:0000313" key="2">
    <source>
        <dbReference type="Proteomes" id="UP001437256"/>
    </source>
</evidence>
<accession>A0ABR2ZEM6</accession>
<evidence type="ECO:0008006" key="3">
    <source>
        <dbReference type="Google" id="ProtNLM"/>
    </source>
</evidence>
<evidence type="ECO:0000313" key="1">
    <source>
        <dbReference type="EMBL" id="KAL0059773.1"/>
    </source>
</evidence>
<dbReference type="Proteomes" id="UP001437256">
    <property type="component" value="Unassembled WGS sequence"/>
</dbReference>
<dbReference type="SUPFAM" id="SSF52047">
    <property type="entry name" value="RNI-like"/>
    <property type="match status" value="1"/>
</dbReference>
<protein>
    <recommendedName>
        <fullName evidence="3">F-box domain-containing protein</fullName>
    </recommendedName>
</protein>
<organism evidence="1 2">
    <name type="scientific">Marasmius tenuissimus</name>
    <dbReference type="NCBI Taxonomy" id="585030"/>
    <lineage>
        <taxon>Eukaryota</taxon>
        <taxon>Fungi</taxon>
        <taxon>Dikarya</taxon>
        <taxon>Basidiomycota</taxon>
        <taxon>Agaricomycotina</taxon>
        <taxon>Agaricomycetes</taxon>
        <taxon>Agaricomycetidae</taxon>
        <taxon>Agaricales</taxon>
        <taxon>Marasmiineae</taxon>
        <taxon>Marasmiaceae</taxon>
        <taxon>Marasmius</taxon>
    </lineage>
</organism>
<proteinExistence type="predicted"/>
<sequence>MCVDNSWDDEERGRKLHQTVCLFMDRSRNRPLNIILFFFRLPQSSGLQNVIETLIHNSRRWETFTISPWSAITPHPAFQSVKNTLTSLRGLYVLDGVDGSTVIQDLGHTPALQTLHVDFTRFPTAEVQALFATQLKRVHIHLSAGDTPVSARQLASLCTSIQRLDLKIWEGQLADEAPYHGSSIAGELEHLQLDLDSYPSSLFLDAITAPRLSSVDLNSFGLIQNSLGPVLHLPWDPHLFLSFIRRSSCSITSLSLLNFTLGSDQQAAQFFSCMPAVRSLTIIEREIPRRMLPTEGLADARWSNITQTTSLLLQKLCVRGHGELVEEVVGDIAQGGELSSSSASTQGPLLPSLVDFRLEISGKNLNRTNTDTLMKIVASRWITDADDRARAGLAKSLLSVDIKSSDGRGSIPESLTSQLKNLSDVGLEVFIRYVEDN</sequence>
<gene>
    <name evidence="1" type="ORF">AAF712_013460</name>
</gene>
<dbReference type="Gene3D" id="3.80.10.10">
    <property type="entry name" value="Ribonuclease Inhibitor"/>
    <property type="match status" value="1"/>
</dbReference>
<dbReference type="InterPro" id="IPR032675">
    <property type="entry name" value="LRR_dom_sf"/>
</dbReference>
<keyword evidence="2" id="KW-1185">Reference proteome</keyword>
<dbReference type="EMBL" id="JBBXMP010000207">
    <property type="protein sequence ID" value="KAL0059773.1"/>
    <property type="molecule type" value="Genomic_DNA"/>
</dbReference>